<feature type="compositionally biased region" description="Polar residues" evidence="1">
    <location>
        <begin position="1538"/>
        <end position="1570"/>
    </location>
</feature>
<sequence length="2523" mass="282091">MSAKIKMEKIDETNVTEAKKPEDVIKMPLNDNLKFAVLIGLVEVGQVSNKEVVNTVLHLLVGGEFDMELNFVIQQPQNIVHMLDLLDHCPSNLQAEVWSVFIAILRKSLRNLQACTDVGLIKHVLSRLSCVEEVVADLLIEILGVLASYSITVRELKLLSGCMKAETGKWPRHSVKLLSVLRQLPQRHGPDTFFSFSGKKGAAIALPPLARWPYQNGWTFSTWFRLDPINSVNIEREKPYLFCFRTSKGVGYSAHFVGNCLVFTSMKVKGKGYQHCVKYEFQPRKWYMIAIVYIYNRWSKSEIKCFVNGQLASTTEMSWLVNNNEPFDKCYIGAAPELEEEHVFCGQMSAMYLFSEALSTHQICAIHRLGPGYQSQFRFEGEASSSLPENLKRVLYDGKLSSAIVFMYNPVATDSQLCLQAAPKGNISFFVHTPHALMLQDVKAITTYSIHSTLNSIGGIQVLFPLLGQLDIPTGISQPKNQEKKLTTCATLIGFVCDLVENSPTVQQHMIQNKAFLVISYLLQKASRDHITEEVLLSFLNLTKYLVTVNNSNSELLLKQLLDHILFNPALWIYTPTVVQTKLFTYLATDFLADTQIYSNVRRISTVLQTMHTLKYYYWVVNPRNKSGITPKGIDGPRPCQNDIMSIRAYILLFLKQLILKGNGVKEDELQSILNYLTTVHEDENLHDVLQMLMSLMSEHPASMVPAFDIKNGISNALNSRTNLHLSVPLQHFEFLSPLDQHFPNWGSEAVSPKLEKEAYMTVFKLLASTNEVIRLQALKLLGYFLSRSTHKRKHDVMGPHNLYMLLADRLLLHSDHVSLSTYNVLYEILTEHVSSQILYQKHPEPESHYRLENPMILKVIATLIRQSKHCEELMETKKLFLSDMTLLCNNNKENRRTVLQMSVWQEWLIAMAYIHPQNAEEQKLSDMVYSLFRMLLHHAIKYEYGGWRVWVDTLAIVHSKVSFEEFKLQFSQMYEQYEQRRSDHLTDPALRKQKPISTISGLENNNHRALNVVNPPKPDIIHKDSIESLKTENVKSITEAPSSLEKGTDSTDLEESNKTSKNSSPSSLSTLNDDSREKSAAVQVPEIHDGLNKPNYNSSLCEALLTADDHRPVPVESEEHGMLESLPIQTHADDEAHSVNLEQATTVEDNNELHLCNSEEIDLESVNGAKTDAENAQPNSPSDSGFLSLSVTDESKGKTADDELTYENELALDDESAGTEKSPDEIPNEILDDEQPIKCFEDIENIAYDSSTFNDTIECSSDVKTSEKNMEDIPQIVEESPISQENEYNETLQSDTNINIVSSQSPTMDAVAADPSDETLKNSSELSCLESDTEVVTSSETSNCMVSEKTNENVNFEISSPVNNNAEHKGTDILVCSEEYESVKINTDAQESIVVNEIKSENISIEVLSVEEEEVLNNIDLESHLNDKDNIEETEEKLSHLSENISHEMLTNVEIPSIDSNVVVELPENKPEIILESPIKQQFQNSSPVVRDEEERVEDDLVESPPCIGSEESEANNVCPAEIESTISGNHDAKNLPDTSSENLQTIESPKSVSTNESTVSQVESPVSTSEKDANAFESKKNDESSPFKKREEEEEEMEKPTGISTIEGQLEKERRLMAEAGGDQTDEQILNQTTSTSPKGSSETVSLGETVDETASKINNENAAVSTSQNVVPMSEADVAPTRRPRSVIVPRKQTSNQIQRPKSMSMNQKPTGGNGRQMFNSGPTRPPFRIPEFRWSPIHQRLLSDLLFSLETDIQVWRSHTTKTVIDFVNSGENAIFVINTVHLISQVADNIIIACGGLLPLLASATSPNHELDVIEPTQGMSIEVAVAFLQRLVNMTDVLVFASSLSFSELEAEKNMSSGGILRQCLRLVCTSAVRNCLECRERSLPQTPVIPHPSSSMSRDSRPSPIQALIGGVQPSAKVDFNIVENLGGQSSPIRDPEKLLQDMDVNRLRAVIYRDVDETKQAQFLALAVVYFISVLMVSKYRDILEPPPPPSSFSSRQTTNSEMQHYSTSATMSSSASQTAVDSETKTNGQLTESATVCNEDGEDEVIIVEDTDSSILAHLHSSGAPVSAVIRTQKLKAEHGIRQEAELMVNGAGESGSHTNEELAERDIESDSVVNLTSVPEDATFSVADTRVSSSDPSIMTSSLAQNGYSRTLDSMDGCSQSRTADDLHITSLGTADDFHMLSSSLSREATLTQKLESALGSVCPLLREIMLDFAPFLSRTLVGSHGQDLLVEGKGLCTFKNSTSVVELVMLLCSQEWQNSLQKHAGLAFIELINEGRLLSHAMKDHIVRVANEAEFILNRMRADDVLKHADFESLCAQTVLDRKEEEKMCDHLITAARRRDSVTASRNIEKILNILTNKHGAWGNKVSIPQREYLKLDSWEDDARRRKRFVQNPYGSSHPEATLKAAIEHGAPEDAILQAREEFHQHLAITRRQQQHHLQSSDLLDDSDLWDDKDLDAELAGPVSFSTKCRLIAPGVVVPGMLSITQAEMFFEVDEDDAEYKKMDPEVEENYY</sequence>
<keyword evidence="4" id="KW-1185">Reference proteome</keyword>
<evidence type="ECO:0000313" key="3">
    <source>
        <dbReference type="EMBL" id="GFU03379.1"/>
    </source>
</evidence>
<evidence type="ECO:0000259" key="2">
    <source>
        <dbReference type="PROSITE" id="PS51783"/>
    </source>
</evidence>
<dbReference type="PANTHER" id="PTHR13743">
    <property type="entry name" value="BEIGE/BEACH-RELATED"/>
    <property type="match status" value="1"/>
</dbReference>
<dbReference type="Pfam" id="PF15787">
    <property type="entry name" value="DUF4704"/>
    <property type="match status" value="2"/>
</dbReference>
<feature type="compositionally biased region" description="Low complexity" evidence="1">
    <location>
        <begin position="1060"/>
        <end position="1073"/>
    </location>
</feature>
<dbReference type="Gene3D" id="2.60.120.200">
    <property type="match status" value="1"/>
</dbReference>
<protein>
    <submittedName>
        <fullName evidence="3">Neurobeachin</fullName>
    </submittedName>
</protein>
<dbReference type="Proteomes" id="UP000887013">
    <property type="component" value="Unassembled WGS sequence"/>
</dbReference>
<name>A0A8X6Q7E3_NEPPI</name>
<feature type="region of interest" description="Disordered" evidence="1">
    <location>
        <begin position="997"/>
        <end position="1018"/>
    </location>
</feature>
<dbReference type="FunFam" id="2.60.120.200:FF:000010">
    <property type="entry name" value="neurobeachin isoform X2"/>
    <property type="match status" value="1"/>
</dbReference>
<comment type="caution">
    <text evidence="3">The sequence shown here is derived from an EMBL/GenBank/DDBJ whole genome shotgun (WGS) entry which is preliminary data.</text>
</comment>
<feature type="compositionally biased region" description="Basic and acidic residues" evidence="1">
    <location>
        <begin position="1571"/>
        <end position="1593"/>
    </location>
</feature>
<evidence type="ECO:0000313" key="4">
    <source>
        <dbReference type="Proteomes" id="UP000887013"/>
    </source>
</evidence>
<dbReference type="InterPro" id="IPR010508">
    <property type="entry name" value="NBEA-like_DUF1088"/>
</dbReference>
<dbReference type="SUPFAM" id="SSF48371">
    <property type="entry name" value="ARM repeat"/>
    <property type="match status" value="1"/>
</dbReference>
<dbReference type="PANTHER" id="PTHR13743:SF162">
    <property type="entry name" value="NEUROBEACHIN"/>
    <property type="match status" value="1"/>
</dbReference>
<proteinExistence type="predicted"/>
<gene>
    <name evidence="3" type="primary">rg</name>
    <name evidence="3" type="ORF">NPIL_632901</name>
</gene>
<dbReference type="GO" id="GO:0019901">
    <property type="term" value="F:protein kinase binding"/>
    <property type="evidence" value="ECO:0007669"/>
    <property type="project" value="TreeGrafter"/>
</dbReference>
<feature type="compositionally biased region" description="Polar residues" evidence="1">
    <location>
        <begin position="997"/>
        <end position="1009"/>
    </location>
</feature>
<dbReference type="InterPro" id="IPR031570">
    <property type="entry name" value="NBEA/BDCP_DUF4704"/>
</dbReference>
<dbReference type="EMBL" id="BMAW01123466">
    <property type="protein sequence ID" value="GFU03379.1"/>
    <property type="molecule type" value="Genomic_DNA"/>
</dbReference>
<reference evidence="3" key="1">
    <citation type="submission" date="2020-08" db="EMBL/GenBank/DDBJ databases">
        <title>Multicomponent nature underlies the extraordinary mechanical properties of spider dragline silk.</title>
        <authorList>
            <person name="Kono N."/>
            <person name="Nakamura H."/>
            <person name="Mori M."/>
            <person name="Yoshida Y."/>
            <person name="Ohtoshi R."/>
            <person name="Malay A.D."/>
            <person name="Moran D.A.P."/>
            <person name="Tomita M."/>
            <person name="Numata K."/>
            <person name="Arakawa K."/>
        </authorList>
    </citation>
    <scope>NUCLEOTIDE SEQUENCE</scope>
</reference>
<dbReference type="InterPro" id="IPR016024">
    <property type="entry name" value="ARM-type_fold"/>
</dbReference>
<dbReference type="GO" id="GO:0005829">
    <property type="term" value="C:cytosol"/>
    <property type="evidence" value="ECO:0007669"/>
    <property type="project" value="TreeGrafter"/>
</dbReference>
<evidence type="ECO:0000256" key="1">
    <source>
        <dbReference type="SAM" id="MobiDB-lite"/>
    </source>
</evidence>
<feature type="compositionally biased region" description="Low complexity" evidence="1">
    <location>
        <begin position="2015"/>
        <end position="2028"/>
    </location>
</feature>
<dbReference type="InterPro" id="IPR046852">
    <property type="entry name" value="Neurobeachin_a-sol"/>
</dbReference>
<accession>A0A8X6Q7E3</accession>
<feature type="compositionally biased region" description="Polar residues" evidence="1">
    <location>
        <begin position="2004"/>
        <end position="2014"/>
    </location>
</feature>
<dbReference type="InterPro" id="IPR011993">
    <property type="entry name" value="PH-like_dom_sf"/>
</dbReference>
<feature type="region of interest" description="Disordered" evidence="1">
    <location>
        <begin position="1994"/>
        <end position="2047"/>
    </location>
</feature>
<feature type="region of interest" description="Disordered" evidence="1">
    <location>
        <begin position="1662"/>
        <end position="1724"/>
    </location>
</feature>
<organism evidence="3 4">
    <name type="scientific">Nephila pilipes</name>
    <name type="common">Giant wood spider</name>
    <name type="synonym">Nephila maculata</name>
    <dbReference type="NCBI Taxonomy" id="299642"/>
    <lineage>
        <taxon>Eukaryota</taxon>
        <taxon>Metazoa</taxon>
        <taxon>Ecdysozoa</taxon>
        <taxon>Arthropoda</taxon>
        <taxon>Chelicerata</taxon>
        <taxon>Arachnida</taxon>
        <taxon>Araneae</taxon>
        <taxon>Araneomorphae</taxon>
        <taxon>Entelegynae</taxon>
        <taxon>Araneoidea</taxon>
        <taxon>Nephilidae</taxon>
        <taxon>Nephila</taxon>
    </lineage>
</organism>
<feature type="domain" description="BEACH-type PH" evidence="2">
    <location>
        <begin position="2469"/>
        <end position="2523"/>
    </location>
</feature>
<dbReference type="GO" id="GO:0008104">
    <property type="term" value="P:intracellular protein localization"/>
    <property type="evidence" value="ECO:0007669"/>
    <property type="project" value="TreeGrafter"/>
</dbReference>
<dbReference type="InterPro" id="IPR023362">
    <property type="entry name" value="PH-BEACH_dom"/>
</dbReference>
<feature type="region of interest" description="Disordered" evidence="1">
    <location>
        <begin position="1033"/>
        <end position="1096"/>
    </location>
</feature>
<dbReference type="SUPFAM" id="SSF49899">
    <property type="entry name" value="Concanavalin A-like lectins/glucanases"/>
    <property type="match status" value="1"/>
</dbReference>
<dbReference type="Pfam" id="PF06469">
    <property type="entry name" value="DUF1088"/>
    <property type="match status" value="1"/>
</dbReference>
<dbReference type="OrthoDB" id="26681at2759"/>
<dbReference type="GO" id="GO:0016020">
    <property type="term" value="C:membrane"/>
    <property type="evidence" value="ECO:0007669"/>
    <property type="project" value="TreeGrafter"/>
</dbReference>
<feature type="region of interest" description="Disordered" evidence="1">
    <location>
        <begin position="1528"/>
        <end position="1611"/>
    </location>
</feature>
<dbReference type="Pfam" id="PF13385">
    <property type="entry name" value="Laminin_G_3"/>
    <property type="match status" value="1"/>
</dbReference>
<dbReference type="InterPro" id="IPR013320">
    <property type="entry name" value="ConA-like_dom_sf"/>
</dbReference>
<dbReference type="Pfam" id="PF20425">
    <property type="entry name" value="Neurobeachin"/>
    <property type="match status" value="1"/>
</dbReference>
<feature type="compositionally biased region" description="Polar residues" evidence="1">
    <location>
        <begin position="1662"/>
        <end position="1674"/>
    </location>
</feature>
<dbReference type="PROSITE" id="PS51783">
    <property type="entry name" value="PH_BEACH"/>
    <property type="match status" value="1"/>
</dbReference>
<feature type="region of interest" description="Disordered" evidence="1">
    <location>
        <begin position="1623"/>
        <end position="1650"/>
    </location>
</feature>
<dbReference type="Gene3D" id="2.30.29.30">
    <property type="entry name" value="Pleckstrin-homology domain (PH domain)/Phosphotyrosine-binding domain (PTB)"/>
    <property type="match status" value="1"/>
</dbReference>
<feature type="compositionally biased region" description="Polar residues" evidence="1">
    <location>
        <begin position="1695"/>
        <end position="1724"/>
    </location>
</feature>
<feature type="compositionally biased region" description="Polar residues" evidence="1">
    <location>
        <begin position="1629"/>
        <end position="1649"/>
    </location>
</feature>
<feature type="compositionally biased region" description="Polar residues" evidence="1">
    <location>
        <begin position="2034"/>
        <end position="2045"/>
    </location>
</feature>
<dbReference type="InterPro" id="IPR050865">
    <property type="entry name" value="BEACH_Domain"/>
</dbReference>